<evidence type="ECO:0000313" key="2">
    <source>
        <dbReference type="Proteomes" id="UP001162164"/>
    </source>
</evidence>
<name>A0ABQ9JQT8_9CUCU</name>
<reference evidence="1" key="1">
    <citation type="journal article" date="2023" name="Insect Mol. Biol.">
        <title>Genome sequencing provides insights into the evolution of gene families encoding plant cell wall-degrading enzymes in longhorned beetles.</title>
        <authorList>
            <person name="Shin N.R."/>
            <person name="Okamura Y."/>
            <person name="Kirsch R."/>
            <person name="Pauchet Y."/>
        </authorList>
    </citation>
    <scope>NUCLEOTIDE SEQUENCE</scope>
    <source>
        <strain evidence="1">MMC_N1</strain>
    </source>
</reference>
<evidence type="ECO:0000313" key="1">
    <source>
        <dbReference type="EMBL" id="KAJ8980650.1"/>
    </source>
</evidence>
<proteinExistence type="predicted"/>
<organism evidence="1 2">
    <name type="scientific">Molorchus minor</name>
    <dbReference type="NCBI Taxonomy" id="1323400"/>
    <lineage>
        <taxon>Eukaryota</taxon>
        <taxon>Metazoa</taxon>
        <taxon>Ecdysozoa</taxon>
        <taxon>Arthropoda</taxon>
        <taxon>Hexapoda</taxon>
        <taxon>Insecta</taxon>
        <taxon>Pterygota</taxon>
        <taxon>Neoptera</taxon>
        <taxon>Endopterygota</taxon>
        <taxon>Coleoptera</taxon>
        <taxon>Polyphaga</taxon>
        <taxon>Cucujiformia</taxon>
        <taxon>Chrysomeloidea</taxon>
        <taxon>Cerambycidae</taxon>
        <taxon>Lamiinae</taxon>
        <taxon>Monochamini</taxon>
        <taxon>Molorchus</taxon>
    </lineage>
</organism>
<protein>
    <submittedName>
        <fullName evidence="1">Uncharacterized protein</fullName>
    </submittedName>
</protein>
<keyword evidence="2" id="KW-1185">Reference proteome</keyword>
<sequence>MRQDIVKCLNPPFHSKSIGQRSFTFLGPKLYNEIPETIKKINACGYPVFFGMILLSQIVQISEDIRNFFLMGHPVFFGMMKYIQYVTPTAWR</sequence>
<gene>
    <name evidence="1" type="ORF">NQ317_017576</name>
</gene>
<comment type="caution">
    <text evidence="1">The sequence shown here is derived from an EMBL/GenBank/DDBJ whole genome shotgun (WGS) entry which is preliminary data.</text>
</comment>
<dbReference type="EMBL" id="JAPWTJ010000245">
    <property type="protein sequence ID" value="KAJ8980650.1"/>
    <property type="molecule type" value="Genomic_DNA"/>
</dbReference>
<dbReference type="Proteomes" id="UP001162164">
    <property type="component" value="Unassembled WGS sequence"/>
</dbReference>
<accession>A0ABQ9JQT8</accession>